<evidence type="ECO:0008006" key="3">
    <source>
        <dbReference type="Google" id="ProtNLM"/>
    </source>
</evidence>
<reference evidence="1 2" key="1">
    <citation type="submission" date="2020-08" db="EMBL/GenBank/DDBJ databases">
        <title>Sequencing the genomes of 1000 actinobacteria strains.</title>
        <authorList>
            <person name="Klenk H.-P."/>
        </authorList>
    </citation>
    <scope>NUCLEOTIDE SEQUENCE [LARGE SCALE GENOMIC DNA]</scope>
    <source>
        <strain evidence="1 2">DSM 45258</strain>
    </source>
</reference>
<dbReference type="Proteomes" id="UP000567922">
    <property type="component" value="Unassembled WGS sequence"/>
</dbReference>
<keyword evidence="2" id="KW-1185">Reference proteome</keyword>
<proteinExistence type="predicted"/>
<protein>
    <recommendedName>
        <fullName evidence="3">PepSY domain-containing protein</fullName>
    </recommendedName>
</protein>
<organism evidence="1 2">
    <name type="scientific">Hoyosella altamirensis</name>
    <dbReference type="NCBI Taxonomy" id="616997"/>
    <lineage>
        <taxon>Bacteria</taxon>
        <taxon>Bacillati</taxon>
        <taxon>Actinomycetota</taxon>
        <taxon>Actinomycetes</taxon>
        <taxon>Mycobacteriales</taxon>
        <taxon>Hoyosellaceae</taxon>
        <taxon>Hoyosella</taxon>
    </lineage>
</organism>
<name>A0A839RJY0_9ACTN</name>
<sequence>MSSAALVGTLVWSFGAPVESEWGPGSWTGHGQHMMAPMAPGGMGVLIAGPGQIQNIGEATSRAERLAAQWDLHVGEVMEFSNHFYVELVERDGGGATEVIVDRETGDVQVEWGPAMMWNTAYGMMPVHTRADRPNIDEERARALADEWLEKSRPELRTGELHSFPGYYTLHTERDGHTVGMLSVHGRTGAVWYHTWHGEFIQSLGHSE</sequence>
<evidence type="ECO:0000313" key="1">
    <source>
        <dbReference type="EMBL" id="MBB3037142.1"/>
    </source>
</evidence>
<accession>A0A839RJY0</accession>
<comment type="caution">
    <text evidence="1">The sequence shown here is derived from an EMBL/GenBank/DDBJ whole genome shotgun (WGS) entry which is preliminary data.</text>
</comment>
<evidence type="ECO:0000313" key="2">
    <source>
        <dbReference type="Proteomes" id="UP000567922"/>
    </source>
</evidence>
<dbReference type="EMBL" id="JACHWS010000001">
    <property type="protein sequence ID" value="MBB3037142.1"/>
    <property type="molecule type" value="Genomic_DNA"/>
</dbReference>
<gene>
    <name evidence="1" type="ORF">FHU29_001576</name>
</gene>
<dbReference type="RefSeq" id="WP_198156506.1">
    <property type="nucleotide sequence ID" value="NZ_BDDI01000002.1"/>
</dbReference>
<dbReference type="AlphaFoldDB" id="A0A839RJY0"/>